<dbReference type="PANTHER" id="PTHR21540">
    <property type="entry name" value="RING FINGER AND SWIM DOMAIN-CONTAINING PROTEIN 2"/>
    <property type="match status" value="1"/>
</dbReference>
<dbReference type="AlphaFoldDB" id="A0A6A6TEC6"/>
<organism evidence="3 4">
    <name type="scientific">Lophiostoma macrostomum CBS 122681</name>
    <dbReference type="NCBI Taxonomy" id="1314788"/>
    <lineage>
        <taxon>Eukaryota</taxon>
        <taxon>Fungi</taxon>
        <taxon>Dikarya</taxon>
        <taxon>Ascomycota</taxon>
        <taxon>Pezizomycotina</taxon>
        <taxon>Dothideomycetes</taxon>
        <taxon>Pleosporomycetidae</taxon>
        <taxon>Pleosporales</taxon>
        <taxon>Lophiostomataceae</taxon>
        <taxon>Lophiostoma</taxon>
    </lineage>
</organism>
<dbReference type="GO" id="GO:0061630">
    <property type="term" value="F:ubiquitin protein ligase activity"/>
    <property type="evidence" value="ECO:0007669"/>
    <property type="project" value="InterPro"/>
</dbReference>
<keyword evidence="1" id="KW-0479">Metal-binding</keyword>
<dbReference type="Gene3D" id="3.30.40.10">
    <property type="entry name" value="Zinc/RING finger domain, C3HC4 (zinc finger)"/>
    <property type="match status" value="1"/>
</dbReference>
<evidence type="ECO:0000313" key="4">
    <source>
        <dbReference type="Proteomes" id="UP000799324"/>
    </source>
</evidence>
<dbReference type="SUPFAM" id="SSF57850">
    <property type="entry name" value="RING/U-box"/>
    <property type="match status" value="1"/>
</dbReference>
<dbReference type="Proteomes" id="UP000799324">
    <property type="component" value="Unassembled WGS sequence"/>
</dbReference>
<dbReference type="PANTHER" id="PTHR21540:SF0">
    <property type="entry name" value="PHD FAMILY PROTEIN"/>
    <property type="match status" value="1"/>
</dbReference>
<keyword evidence="1" id="KW-0863">Zinc-finger</keyword>
<accession>A0A6A6TEC6</accession>
<sequence length="281" mass="31845">MSNAQGRVVKKKKKKKQAIGPLSLGEKVVHVGSTLSDRQFTVHEDLVCTGSEVFKTWFQPTRRPIDGQCPICYVELDPTHADLTFCRGMCGHNLHTRCWETWANEQAHPKCPMCRTGWMEPEDEKTACQIGVNPDALQTYVGWLYSRKIVLTTVGSPMPERIGLCNLYTHAEKLEDPRFQNAIMALIITPSLWNLTGPPTAVVEAVFNHKIISEPLRNLLVDLKLRRIRERNLQASWFKNNASSYPSGFVGGIAHALLNNEEIPTTLFELKKKYLLDDEDE</sequence>
<name>A0A6A6TEC6_9PLEO</name>
<keyword evidence="4" id="KW-1185">Reference proteome</keyword>
<dbReference type="InterPro" id="IPR001841">
    <property type="entry name" value="Znf_RING"/>
</dbReference>
<evidence type="ECO:0000259" key="2">
    <source>
        <dbReference type="PROSITE" id="PS50089"/>
    </source>
</evidence>
<evidence type="ECO:0000256" key="1">
    <source>
        <dbReference type="PROSITE-ProRule" id="PRU00175"/>
    </source>
</evidence>
<dbReference type="EMBL" id="MU004321">
    <property type="protein sequence ID" value="KAF2657786.1"/>
    <property type="molecule type" value="Genomic_DNA"/>
</dbReference>
<feature type="domain" description="RING-type" evidence="2">
    <location>
        <begin position="69"/>
        <end position="115"/>
    </location>
</feature>
<dbReference type="GO" id="GO:0008270">
    <property type="term" value="F:zinc ion binding"/>
    <property type="evidence" value="ECO:0007669"/>
    <property type="project" value="UniProtKB-KW"/>
</dbReference>
<gene>
    <name evidence="3" type="ORF">K491DRAFT_714082</name>
</gene>
<dbReference type="InterPro" id="IPR013083">
    <property type="entry name" value="Znf_RING/FYVE/PHD"/>
</dbReference>
<keyword evidence="1" id="KW-0862">Zinc</keyword>
<dbReference type="PROSITE" id="PS50089">
    <property type="entry name" value="ZF_RING_2"/>
    <property type="match status" value="1"/>
</dbReference>
<dbReference type="OrthoDB" id="2122982at2759"/>
<protein>
    <recommendedName>
        <fullName evidence="2">RING-type domain-containing protein</fullName>
    </recommendedName>
</protein>
<dbReference type="Pfam" id="PF13639">
    <property type="entry name" value="zf-RING_2"/>
    <property type="match status" value="1"/>
</dbReference>
<proteinExistence type="predicted"/>
<reference evidence="3" key="1">
    <citation type="journal article" date="2020" name="Stud. Mycol.">
        <title>101 Dothideomycetes genomes: a test case for predicting lifestyles and emergence of pathogens.</title>
        <authorList>
            <person name="Haridas S."/>
            <person name="Albert R."/>
            <person name="Binder M."/>
            <person name="Bloem J."/>
            <person name="Labutti K."/>
            <person name="Salamov A."/>
            <person name="Andreopoulos B."/>
            <person name="Baker S."/>
            <person name="Barry K."/>
            <person name="Bills G."/>
            <person name="Bluhm B."/>
            <person name="Cannon C."/>
            <person name="Castanera R."/>
            <person name="Culley D."/>
            <person name="Daum C."/>
            <person name="Ezra D."/>
            <person name="Gonzalez J."/>
            <person name="Henrissat B."/>
            <person name="Kuo A."/>
            <person name="Liang C."/>
            <person name="Lipzen A."/>
            <person name="Lutzoni F."/>
            <person name="Magnuson J."/>
            <person name="Mondo S."/>
            <person name="Nolan M."/>
            <person name="Ohm R."/>
            <person name="Pangilinan J."/>
            <person name="Park H.-J."/>
            <person name="Ramirez L."/>
            <person name="Alfaro M."/>
            <person name="Sun H."/>
            <person name="Tritt A."/>
            <person name="Yoshinaga Y."/>
            <person name="Zwiers L.-H."/>
            <person name="Turgeon B."/>
            <person name="Goodwin S."/>
            <person name="Spatafora J."/>
            <person name="Crous P."/>
            <person name="Grigoriev I."/>
        </authorList>
    </citation>
    <scope>NUCLEOTIDE SEQUENCE</scope>
    <source>
        <strain evidence="3">CBS 122681</strain>
    </source>
</reference>
<dbReference type="InterPro" id="IPR039903">
    <property type="entry name" value="Zswim2"/>
</dbReference>
<evidence type="ECO:0000313" key="3">
    <source>
        <dbReference type="EMBL" id="KAF2657786.1"/>
    </source>
</evidence>